<evidence type="ECO:0008006" key="3">
    <source>
        <dbReference type="Google" id="ProtNLM"/>
    </source>
</evidence>
<protein>
    <recommendedName>
        <fullName evidence="3">DUF1484 family protein</fullName>
    </recommendedName>
</protein>
<keyword evidence="2" id="KW-1185">Reference proteome</keyword>
<reference evidence="2" key="1">
    <citation type="journal article" date="2019" name="Int. J. Syst. Evol. Microbiol.">
        <title>The Global Catalogue of Microorganisms (GCM) 10K type strain sequencing project: providing services to taxonomists for standard genome sequencing and annotation.</title>
        <authorList>
            <consortium name="The Broad Institute Genomics Platform"/>
            <consortium name="The Broad Institute Genome Sequencing Center for Infectious Disease"/>
            <person name="Wu L."/>
            <person name="Ma J."/>
        </authorList>
    </citation>
    <scope>NUCLEOTIDE SEQUENCE [LARGE SCALE GENOMIC DNA]</scope>
    <source>
        <strain evidence="2">CGMCC 4.7608</strain>
    </source>
</reference>
<dbReference type="RefSeq" id="WP_231462022.1">
    <property type="nucleotide sequence ID" value="NZ_JAJOHW010000055.1"/>
</dbReference>
<proteinExistence type="predicted"/>
<gene>
    <name evidence="1" type="ORF">ACFO0R_16400</name>
</gene>
<dbReference type="EMBL" id="JBHSEK010000011">
    <property type="protein sequence ID" value="MFC4491193.1"/>
    <property type="molecule type" value="Genomic_DNA"/>
</dbReference>
<evidence type="ECO:0000313" key="1">
    <source>
        <dbReference type="EMBL" id="MFC4491193.1"/>
    </source>
</evidence>
<accession>A0ABV8ZY73</accession>
<evidence type="ECO:0000313" key="2">
    <source>
        <dbReference type="Proteomes" id="UP001595999"/>
    </source>
</evidence>
<comment type="caution">
    <text evidence="1">The sequence shown here is derived from an EMBL/GenBank/DDBJ whole genome shotgun (WGS) entry which is preliminary data.</text>
</comment>
<sequence length="108" mass="12054">MSIITASARPSPLRQMHEQIKQLRIVTAGQGNLYALVKTLEQHYLQTDAGLTRGIVHIHTANQSLHAMLALLLNCPEEQQVNCKQIVTLLEPIHQELQAGFTQMSEAM</sequence>
<organism evidence="1 2">
    <name type="scientific">Chromobacterium aquaticum</name>
    <dbReference type="NCBI Taxonomy" id="467180"/>
    <lineage>
        <taxon>Bacteria</taxon>
        <taxon>Pseudomonadati</taxon>
        <taxon>Pseudomonadota</taxon>
        <taxon>Betaproteobacteria</taxon>
        <taxon>Neisseriales</taxon>
        <taxon>Chromobacteriaceae</taxon>
        <taxon>Chromobacterium</taxon>
    </lineage>
</organism>
<dbReference type="Proteomes" id="UP001595999">
    <property type="component" value="Unassembled WGS sequence"/>
</dbReference>
<name>A0ABV8ZY73_9NEIS</name>